<organism evidence="2 3">
    <name type="scientific">Jejuia pallidilutea</name>
    <dbReference type="NCBI Taxonomy" id="504487"/>
    <lineage>
        <taxon>Bacteria</taxon>
        <taxon>Pseudomonadati</taxon>
        <taxon>Bacteroidota</taxon>
        <taxon>Flavobacteriia</taxon>
        <taxon>Flavobacteriales</taxon>
        <taxon>Flavobacteriaceae</taxon>
        <taxon>Jejuia</taxon>
    </lineage>
</organism>
<feature type="transmembrane region" description="Helical" evidence="1">
    <location>
        <begin position="62"/>
        <end position="80"/>
    </location>
</feature>
<evidence type="ECO:0000256" key="1">
    <source>
        <dbReference type="SAM" id="Phobius"/>
    </source>
</evidence>
<protein>
    <submittedName>
        <fullName evidence="2">Uncharacterized protein</fullName>
    </submittedName>
</protein>
<comment type="caution">
    <text evidence="2">The sequence shown here is derived from an EMBL/GenBank/DDBJ whole genome shotgun (WGS) entry which is preliminary data.</text>
</comment>
<sequence length="130" mass="15746">MNNNWINIMVETNRVKLTKEQYFWHYAIIPFFVFITLLNLYSVFQIEITHTYTGVRSTKEHLLVGLPWLIPAALFGYIQYRRLRFKKFKVILTSEEFKKAVEDAGNEMNWNFIRFNSKYVIAKTKFNWYS</sequence>
<evidence type="ECO:0000313" key="2">
    <source>
        <dbReference type="EMBL" id="PQV46289.1"/>
    </source>
</evidence>
<name>A0A362WXI5_9FLAO</name>
<reference evidence="2 3" key="1">
    <citation type="submission" date="2018-02" db="EMBL/GenBank/DDBJ databases">
        <title>Genomic Encyclopedia of Archaeal and Bacterial Type Strains, Phase II (KMG-II): from individual species to whole genera.</title>
        <authorList>
            <person name="Goeker M."/>
        </authorList>
    </citation>
    <scope>NUCLEOTIDE SEQUENCE [LARGE SCALE GENOMIC DNA]</scope>
    <source>
        <strain evidence="2 3">DSM 21165</strain>
    </source>
</reference>
<keyword evidence="1" id="KW-0472">Membrane</keyword>
<accession>A0A362WXI5</accession>
<keyword evidence="1" id="KW-0812">Transmembrane</keyword>
<feature type="transmembrane region" description="Helical" evidence="1">
    <location>
        <begin position="23"/>
        <end position="42"/>
    </location>
</feature>
<dbReference type="EMBL" id="PVEO01000010">
    <property type="protein sequence ID" value="PQV46289.1"/>
    <property type="molecule type" value="Genomic_DNA"/>
</dbReference>
<dbReference type="AlphaFoldDB" id="A0A362WXI5"/>
<gene>
    <name evidence="2" type="ORF">CLV33_11086</name>
</gene>
<dbReference type="Proteomes" id="UP000251545">
    <property type="component" value="Unassembled WGS sequence"/>
</dbReference>
<proteinExistence type="predicted"/>
<evidence type="ECO:0000313" key="3">
    <source>
        <dbReference type="Proteomes" id="UP000251545"/>
    </source>
</evidence>
<keyword evidence="1" id="KW-1133">Transmembrane helix</keyword>